<dbReference type="EMBL" id="DS999641">
    <property type="protein sequence ID" value="EFE66197.2"/>
    <property type="molecule type" value="Genomic_DNA"/>
</dbReference>
<organism evidence="2 3">
    <name type="scientific">Streptomyces viridosporus (strain ATCC 14672 / DSM 40746 / JCM 4963 / KCTC 9882 / NRRL B-12104 / FH 1290)</name>
    <name type="common">Streptomyces ghanaensis</name>
    <dbReference type="NCBI Taxonomy" id="566461"/>
    <lineage>
        <taxon>Bacteria</taxon>
        <taxon>Bacillati</taxon>
        <taxon>Actinomycetota</taxon>
        <taxon>Actinomycetes</taxon>
        <taxon>Kitasatosporales</taxon>
        <taxon>Streptomycetaceae</taxon>
        <taxon>Streptomyces</taxon>
    </lineage>
</organism>
<dbReference type="Proteomes" id="UP000003824">
    <property type="component" value="Unassembled WGS sequence"/>
</dbReference>
<evidence type="ECO:0000313" key="3">
    <source>
        <dbReference type="Proteomes" id="UP000003824"/>
    </source>
</evidence>
<feature type="compositionally biased region" description="Polar residues" evidence="1">
    <location>
        <begin position="10"/>
        <end position="20"/>
    </location>
</feature>
<accession>D6A8X9</accession>
<reference evidence="3" key="1">
    <citation type="submission" date="2008-12" db="EMBL/GenBank/DDBJ databases">
        <title>Annotation of Streptomyces ghanaensis ATCC 14672.</title>
        <authorList>
            <consortium name="The Broad Institute Genome Sequencing Platform"/>
            <consortium name="Broad Institute Microbial Sequencing Center"/>
            <person name="Fischbach M."/>
            <person name="Ward D."/>
            <person name="Young S."/>
            <person name="Kodira C.D."/>
            <person name="Zeng Q."/>
            <person name="Koehrsen M."/>
            <person name="Godfrey P."/>
            <person name="Alvarado L."/>
            <person name="Berlin A.M."/>
            <person name="Borenstein D."/>
            <person name="Chen Z."/>
            <person name="Engels R."/>
            <person name="Freedman E."/>
            <person name="Gellesch M."/>
            <person name="Goldberg J."/>
            <person name="Griggs A."/>
            <person name="Gujja S."/>
            <person name="Heiman D.I."/>
            <person name="Hepburn T.A."/>
            <person name="Howarth C."/>
            <person name="Jen D."/>
            <person name="Larson L."/>
            <person name="Lewis B."/>
            <person name="Mehta T."/>
            <person name="Park D."/>
            <person name="Pearson M."/>
            <person name="Roberts A."/>
            <person name="Saif S."/>
            <person name="Shea T.D."/>
            <person name="Shenoy N."/>
            <person name="Sisk P."/>
            <person name="Stolte C."/>
            <person name="Sykes S.N."/>
            <person name="Walk T."/>
            <person name="White J."/>
            <person name="Yandava C."/>
            <person name="Straight P."/>
            <person name="Clardy J."/>
            <person name="Hung D."/>
            <person name="Kolter R."/>
            <person name="Mekalanos J."/>
            <person name="Walker S."/>
            <person name="Walsh C.T."/>
            <person name="Wieland B.L.C."/>
            <person name="Ilzarbe M."/>
            <person name="Galagan J."/>
            <person name="Nusbaum C."/>
            <person name="Birren B."/>
        </authorList>
    </citation>
    <scope>NUCLEOTIDE SEQUENCE [LARGE SCALE GENOMIC DNA]</scope>
    <source>
        <strain evidence="3">ATCC 14672 / DSM 40746 / JCM 4963 / KCTC 9882 / NRRL B-12104 / FH 1290</strain>
    </source>
</reference>
<protein>
    <submittedName>
        <fullName evidence="2">Predicted protein</fullName>
    </submittedName>
</protein>
<dbReference type="AlphaFoldDB" id="D6A8X9"/>
<name>D6A8X9_STRV1</name>
<proteinExistence type="predicted"/>
<evidence type="ECO:0000256" key="1">
    <source>
        <dbReference type="SAM" id="MobiDB-lite"/>
    </source>
</evidence>
<sequence>MSDSPAARQGQHQAAQSYSATHHGLPYLADQDAHSGENEPKHEGPRHR</sequence>
<feature type="region of interest" description="Disordered" evidence="1">
    <location>
        <begin position="1"/>
        <end position="48"/>
    </location>
</feature>
<gene>
    <name evidence="2" type="ORF">SSFG_01450</name>
</gene>
<evidence type="ECO:0000313" key="2">
    <source>
        <dbReference type="EMBL" id="EFE66197.2"/>
    </source>
</evidence>
<feature type="compositionally biased region" description="Basic and acidic residues" evidence="1">
    <location>
        <begin position="31"/>
        <end position="48"/>
    </location>
</feature>